<dbReference type="PROSITE" id="PS51192">
    <property type="entry name" value="HELICASE_ATP_BIND_1"/>
    <property type="match status" value="1"/>
</dbReference>
<comment type="catalytic activity">
    <reaction evidence="10 11">
        <text>Couples ATP hydrolysis with the unwinding of duplex DNA by translocating in the 3'-5' direction.</text>
        <dbReference type="EC" id="5.6.2.4"/>
    </reaction>
</comment>
<dbReference type="InterPro" id="IPR036388">
    <property type="entry name" value="WH-like_DNA-bd_sf"/>
</dbReference>
<sequence>MKNNLQAQLSKLSNFQLPRPQLNSQLSGAIKKLVTFSQLNPNIMKKKNSAKPLNELIKNRAKSKAVDSEQLIFQKDPKSEKITIKTPTQRQPPAKPSLKKTIDFNFPPNDFEFPKKNLEITPPKWQQSSEISPERPIVSPIKTHSFKSPIKSTLTIADSSWSEKFPWSSFIDQINHDVFHNEYFRPNQREVINAVLSKRDVFVCMPTGGGKSLTFQLSALASEGITIVIMPLISLIQDQMNHLSALGINVRIFNSNLTQEEQNQIYQEIYTDNTIKLVYITPEKLAQSEKMKRFLDQLNFDKRIEKIAIDEAHCVSQWGRDFRSDYLKLTYFRERYPNVPILALTATATEKVREDIVKVLGMKNPLIFLTSFNRPNLSYEVRTKNKKAVDDIANLIRQKYNNQTGIIYCISKKDCENVSKVLKRTHKIKAGFYHAQVPQEKRVTTQNKWTQGELKVLVATVAFGMGIDKHNVRFVIHYSLPKSIENYYQESGRAGRDGKPADCILYYNYSDKIKQDFLIHKTHKHENQQNQNFHQLHSILEYCEDIFTCRRKMQLSHFGEEFDPKNCNKTCDNCKIGRIAIEKDMTREALMVVRIMEGPRTGLNTLHQIATLLKGGNSRKNENLKFHESYGLLKMLSIDDIEKILRRMVIDDVLREKSVKSFKNFSTVVERGPNIQKLKSGEIYIRIKFEGGRNERAYEQYESDIDMSPPEFKTIPKPKISLENSIFTPKLSDLKQLTYTPKPIDISGKKSFDYKFAPKTVGNDYYTNKENYCESIEISYGKCKTEELYQELYERLELVRKRLARQQKCNPEAVAPDSFLHTLCRDLPIFQGDIAEEFVEEIKHFAKSNKLTDENPFDFDLDLETIDFNFDTMELKRKSDVSDDRISKIPKLV</sequence>
<dbReference type="GO" id="GO:0005524">
    <property type="term" value="F:ATP binding"/>
    <property type="evidence" value="ECO:0007669"/>
    <property type="project" value="UniProtKB-KW"/>
</dbReference>
<comment type="subcellular location">
    <subcellularLocation>
        <location evidence="1 11">Nucleus</location>
    </subcellularLocation>
</comment>
<evidence type="ECO:0000256" key="2">
    <source>
        <dbReference type="ARBA" id="ARBA00005446"/>
    </source>
</evidence>
<dbReference type="InterPro" id="IPR014001">
    <property type="entry name" value="Helicase_ATP-bd"/>
</dbReference>
<protein>
    <recommendedName>
        <fullName evidence="11">ATP-dependent DNA helicase</fullName>
        <ecNumber evidence="11">5.6.2.4</ecNumber>
    </recommendedName>
</protein>
<dbReference type="SUPFAM" id="SSF47819">
    <property type="entry name" value="HRDC-like"/>
    <property type="match status" value="1"/>
</dbReference>
<keyword evidence="6 11" id="KW-0067">ATP-binding</keyword>
<dbReference type="FunFam" id="3.40.50.300:FF:000296">
    <property type="entry name" value="ATP-dependent DNA helicase RecQ"/>
    <property type="match status" value="1"/>
</dbReference>
<dbReference type="InterPro" id="IPR018982">
    <property type="entry name" value="RQC_domain"/>
</dbReference>
<evidence type="ECO:0000256" key="7">
    <source>
        <dbReference type="ARBA" id="ARBA00023125"/>
    </source>
</evidence>
<evidence type="ECO:0000259" key="12">
    <source>
        <dbReference type="PROSITE" id="PS51192"/>
    </source>
</evidence>
<keyword evidence="5 11" id="KW-0347">Helicase</keyword>
<dbReference type="GO" id="GO:0043138">
    <property type="term" value="F:3'-5' DNA helicase activity"/>
    <property type="evidence" value="ECO:0007669"/>
    <property type="project" value="UniProtKB-EC"/>
</dbReference>
<evidence type="ECO:0000256" key="8">
    <source>
        <dbReference type="ARBA" id="ARBA00023235"/>
    </source>
</evidence>
<dbReference type="InterPro" id="IPR027417">
    <property type="entry name" value="P-loop_NTPase"/>
</dbReference>
<dbReference type="CDD" id="cd18794">
    <property type="entry name" value="SF2_C_RecQ"/>
    <property type="match status" value="1"/>
</dbReference>
<keyword evidence="9 11" id="KW-0539">Nucleus</keyword>
<dbReference type="Pfam" id="PF09382">
    <property type="entry name" value="RQC"/>
    <property type="match status" value="1"/>
</dbReference>
<dbReference type="Gene3D" id="1.10.10.10">
    <property type="entry name" value="Winged helix-like DNA-binding domain superfamily/Winged helix DNA-binding domain"/>
    <property type="match status" value="1"/>
</dbReference>
<accession>A0AAU9JDZ7</accession>
<dbReference type="PANTHER" id="PTHR13710">
    <property type="entry name" value="DNA HELICASE RECQ FAMILY MEMBER"/>
    <property type="match status" value="1"/>
</dbReference>
<dbReference type="GO" id="GO:0009378">
    <property type="term" value="F:four-way junction helicase activity"/>
    <property type="evidence" value="ECO:0007669"/>
    <property type="project" value="TreeGrafter"/>
</dbReference>
<dbReference type="InterPro" id="IPR001650">
    <property type="entry name" value="Helicase_C-like"/>
</dbReference>
<dbReference type="GO" id="GO:0000724">
    <property type="term" value="P:double-strand break repair via homologous recombination"/>
    <property type="evidence" value="ECO:0007669"/>
    <property type="project" value="TreeGrafter"/>
</dbReference>
<dbReference type="Pfam" id="PF00271">
    <property type="entry name" value="Helicase_C"/>
    <property type="match status" value="1"/>
</dbReference>
<evidence type="ECO:0000259" key="13">
    <source>
        <dbReference type="PROSITE" id="PS51194"/>
    </source>
</evidence>
<dbReference type="InterPro" id="IPR004589">
    <property type="entry name" value="DNA_helicase_ATP-dep_RecQ"/>
</dbReference>
<dbReference type="SUPFAM" id="SSF52540">
    <property type="entry name" value="P-loop containing nucleoside triphosphate hydrolases"/>
    <property type="match status" value="1"/>
</dbReference>
<evidence type="ECO:0000256" key="10">
    <source>
        <dbReference type="ARBA" id="ARBA00034617"/>
    </source>
</evidence>
<dbReference type="GO" id="GO:0005634">
    <property type="term" value="C:nucleus"/>
    <property type="evidence" value="ECO:0007669"/>
    <property type="project" value="UniProtKB-SubCell"/>
</dbReference>
<dbReference type="PROSITE" id="PS51194">
    <property type="entry name" value="HELICASE_CTER"/>
    <property type="match status" value="1"/>
</dbReference>
<dbReference type="SMART" id="SM00490">
    <property type="entry name" value="HELICc"/>
    <property type="match status" value="1"/>
</dbReference>
<dbReference type="InterPro" id="IPR044876">
    <property type="entry name" value="HRDC_dom_sf"/>
</dbReference>
<dbReference type="Gene3D" id="1.10.150.80">
    <property type="entry name" value="HRDC domain"/>
    <property type="match status" value="1"/>
</dbReference>
<evidence type="ECO:0000256" key="6">
    <source>
        <dbReference type="ARBA" id="ARBA00022840"/>
    </source>
</evidence>
<proteinExistence type="inferred from homology"/>
<dbReference type="FunFam" id="3.40.50.300:FF:001975">
    <property type="entry name" value="ATP-dependent DNA helicase"/>
    <property type="match status" value="1"/>
</dbReference>
<feature type="domain" description="Helicase ATP-binding" evidence="12">
    <location>
        <begin position="192"/>
        <end position="366"/>
    </location>
</feature>
<comment type="caution">
    <text evidence="14">The sequence shown here is derived from an EMBL/GenBank/DDBJ whole genome shotgun (WGS) entry which is preliminary data.</text>
</comment>
<dbReference type="Proteomes" id="UP001162131">
    <property type="component" value="Unassembled WGS sequence"/>
</dbReference>
<evidence type="ECO:0000313" key="15">
    <source>
        <dbReference type="Proteomes" id="UP001162131"/>
    </source>
</evidence>
<dbReference type="InterPro" id="IPR010997">
    <property type="entry name" value="HRDC-like_sf"/>
</dbReference>
<dbReference type="GO" id="GO:0016787">
    <property type="term" value="F:hydrolase activity"/>
    <property type="evidence" value="ECO:0007669"/>
    <property type="project" value="UniProtKB-KW"/>
</dbReference>
<dbReference type="Gene3D" id="3.40.50.300">
    <property type="entry name" value="P-loop containing nucleotide triphosphate hydrolases"/>
    <property type="match status" value="2"/>
</dbReference>
<evidence type="ECO:0000313" key="14">
    <source>
        <dbReference type="EMBL" id="CAG9322563.1"/>
    </source>
</evidence>
<dbReference type="InterPro" id="IPR011545">
    <property type="entry name" value="DEAD/DEAH_box_helicase_dom"/>
</dbReference>
<dbReference type="GO" id="GO:0003677">
    <property type="term" value="F:DNA binding"/>
    <property type="evidence" value="ECO:0007669"/>
    <property type="project" value="UniProtKB-KW"/>
</dbReference>
<dbReference type="GO" id="GO:0005737">
    <property type="term" value="C:cytoplasm"/>
    <property type="evidence" value="ECO:0007669"/>
    <property type="project" value="TreeGrafter"/>
</dbReference>
<evidence type="ECO:0000256" key="11">
    <source>
        <dbReference type="RuleBase" id="RU364117"/>
    </source>
</evidence>
<reference evidence="14" key="1">
    <citation type="submission" date="2021-09" db="EMBL/GenBank/DDBJ databases">
        <authorList>
            <consortium name="AG Swart"/>
            <person name="Singh M."/>
            <person name="Singh A."/>
            <person name="Seah K."/>
            <person name="Emmerich C."/>
        </authorList>
    </citation>
    <scope>NUCLEOTIDE SEQUENCE</scope>
    <source>
        <strain evidence="14">ATCC30299</strain>
    </source>
</reference>
<keyword evidence="3 11" id="KW-0547">Nucleotide-binding</keyword>
<comment type="similarity">
    <text evidence="2 11">Belongs to the helicase family. RecQ subfamily.</text>
</comment>
<dbReference type="Pfam" id="PF16124">
    <property type="entry name" value="RecQ_Zn_bind"/>
    <property type="match status" value="1"/>
</dbReference>
<feature type="domain" description="Helicase C-terminal" evidence="13">
    <location>
        <begin position="388"/>
        <end position="541"/>
    </location>
</feature>
<keyword evidence="4 11" id="KW-0378">Hydrolase</keyword>
<dbReference type="GO" id="GO:0005694">
    <property type="term" value="C:chromosome"/>
    <property type="evidence" value="ECO:0007669"/>
    <property type="project" value="TreeGrafter"/>
</dbReference>
<keyword evidence="7" id="KW-0238">DNA-binding</keyword>
<dbReference type="AlphaFoldDB" id="A0AAU9JDZ7"/>
<evidence type="ECO:0000256" key="3">
    <source>
        <dbReference type="ARBA" id="ARBA00022741"/>
    </source>
</evidence>
<comment type="catalytic activity">
    <reaction evidence="11">
        <text>ATP + H2O = ADP + phosphate + H(+)</text>
        <dbReference type="Rhea" id="RHEA:13065"/>
        <dbReference type="ChEBI" id="CHEBI:15377"/>
        <dbReference type="ChEBI" id="CHEBI:15378"/>
        <dbReference type="ChEBI" id="CHEBI:30616"/>
        <dbReference type="ChEBI" id="CHEBI:43474"/>
        <dbReference type="ChEBI" id="CHEBI:456216"/>
    </reaction>
</comment>
<keyword evidence="8" id="KW-0413">Isomerase</keyword>
<dbReference type="PANTHER" id="PTHR13710:SF153">
    <property type="entry name" value="RECQ-LIKE DNA HELICASE BLM"/>
    <property type="match status" value="1"/>
</dbReference>
<organism evidence="14 15">
    <name type="scientific">Blepharisma stoltei</name>
    <dbReference type="NCBI Taxonomy" id="1481888"/>
    <lineage>
        <taxon>Eukaryota</taxon>
        <taxon>Sar</taxon>
        <taxon>Alveolata</taxon>
        <taxon>Ciliophora</taxon>
        <taxon>Postciliodesmatophora</taxon>
        <taxon>Heterotrichea</taxon>
        <taxon>Heterotrichida</taxon>
        <taxon>Blepharismidae</taxon>
        <taxon>Blepharisma</taxon>
    </lineage>
</organism>
<evidence type="ECO:0000256" key="9">
    <source>
        <dbReference type="ARBA" id="ARBA00023242"/>
    </source>
</evidence>
<dbReference type="EMBL" id="CAJZBQ010000032">
    <property type="protein sequence ID" value="CAG9322563.1"/>
    <property type="molecule type" value="Genomic_DNA"/>
</dbReference>
<name>A0AAU9JDZ7_9CILI</name>
<dbReference type="NCBIfam" id="TIGR00614">
    <property type="entry name" value="recQ_fam"/>
    <property type="match status" value="1"/>
</dbReference>
<dbReference type="Pfam" id="PF00270">
    <property type="entry name" value="DEAD"/>
    <property type="match status" value="1"/>
</dbReference>
<evidence type="ECO:0000256" key="1">
    <source>
        <dbReference type="ARBA" id="ARBA00004123"/>
    </source>
</evidence>
<dbReference type="InterPro" id="IPR032284">
    <property type="entry name" value="RecQ_Zn-bd"/>
</dbReference>
<evidence type="ECO:0000256" key="5">
    <source>
        <dbReference type="ARBA" id="ARBA00022806"/>
    </source>
</evidence>
<dbReference type="GO" id="GO:0006260">
    <property type="term" value="P:DNA replication"/>
    <property type="evidence" value="ECO:0007669"/>
    <property type="project" value="InterPro"/>
</dbReference>
<evidence type="ECO:0000256" key="4">
    <source>
        <dbReference type="ARBA" id="ARBA00022801"/>
    </source>
</evidence>
<dbReference type="CDD" id="cd17920">
    <property type="entry name" value="DEXHc_RecQ"/>
    <property type="match status" value="1"/>
</dbReference>
<dbReference type="SMART" id="SM00487">
    <property type="entry name" value="DEXDc"/>
    <property type="match status" value="1"/>
</dbReference>
<gene>
    <name evidence="14" type="ORF">BSTOLATCC_MIC31689</name>
</gene>
<dbReference type="EC" id="5.6.2.4" evidence="11"/>
<keyword evidence="15" id="KW-1185">Reference proteome</keyword>